<protein>
    <submittedName>
        <fullName evidence="1">Uncharacterized protein</fullName>
    </submittedName>
</protein>
<accession>A0A026VYV1</accession>
<gene>
    <name evidence="1" type="ORF">X777_12429</name>
</gene>
<evidence type="ECO:0000313" key="1">
    <source>
        <dbReference type="EMBL" id="EZA48983.1"/>
    </source>
</evidence>
<organism evidence="1 2">
    <name type="scientific">Ooceraea biroi</name>
    <name type="common">Clonal raider ant</name>
    <name type="synonym">Cerapachys biroi</name>
    <dbReference type="NCBI Taxonomy" id="2015173"/>
    <lineage>
        <taxon>Eukaryota</taxon>
        <taxon>Metazoa</taxon>
        <taxon>Ecdysozoa</taxon>
        <taxon>Arthropoda</taxon>
        <taxon>Hexapoda</taxon>
        <taxon>Insecta</taxon>
        <taxon>Pterygota</taxon>
        <taxon>Neoptera</taxon>
        <taxon>Endopterygota</taxon>
        <taxon>Hymenoptera</taxon>
        <taxon>Apocrita</taxon>
        <taxon>Aculeata</taxon>
        <taxon>Formicoidea</taxon>
        <taxon>Formicidae</taxon>
        <taxon>Dorylinae</taxon>
        <taxon>Ooceraea</taxon>
    </lineage>
</organism>
<dbReference type="EMBL" id="KK107558">
    <property type="protein sequence ID" value="EZA48983.1"/>
    <property type="molecule type" value="Genomic_DNA"/>
</dbReference>
<dbReference type="AlphaFoldDB" id="A0A026VYV1"/>
<dbReference type="Proteomes" id="UP000053097">
    <property type="component" value="Unassembled WGS sequence"/>
</dbReference>
<name>A0A026VYV1_OOCBI</name>
<evidence type="ECO:0000313" key="2">
    <source>
        <dbReference type="Proteomes" id="UP000053097"/>
    </source>
</evidence>
<feature type="non-terminal residue" evidence="1">
    <location>
        <position position="1"/>
    </location>
</feature>
<sequence length="150" mass="16977">EGEVVVADRRYVAIFHQGVVKVPVEGLLEVADILDVDDAAHRDLLPLLVVAARHRHDDFPLKIGSRCTQAAAITRARPTRPTVGEWYEPRLLLLACCWWSPCLKVTHAREPAVTYLRRREVQPPTSLRYVSPYGVWTWNPLARVSFATAQ</sequence>
<proteinExistence type="predicted"/>
<reference evidence="1 2" key="1">
    <citation type="journal article" date="2014" name="Curr. Biol.">
        <title>The genome of the clonal raider ant Cerapachys biroi.</title>
        <authorList>
            <person name="Oxley P.R."/>
            <person name="Ji L."/>
            <person name="Fetter-Pruneda I."/>
            <person name="McKenzie S.K."/>
            <person name="Li C."/>
            <person name="Hu H."/>
            <person name="Zhang G."/>
            <person name="Kronauer D.J."/>
        </authorList>
    </citation>
    <scope>NUCLEOTIDE SEQUENCE [LARGE SCALE GENOMIC DNA]</scope>
</reference>
<keyword evidence="2" id="KW-1185">Reference proteome</keyword>